<dbReference type="InterPro" id="IPR011049">
    <property type="entry name" value="Serralysin-like_metalloprot_C"/>
</dbReference>
<proteinExistence type="predicted"/>
<dbReference type="Gene3D" id="2.150.10.10">
    <property type="entry name" value="Serralysin-like metalloprotease, C-terminal"/>
    <property type="match status" value="1"/>
</dbReference>
<protein>
    <submittedName>
        <fullName evidence="2">Pectate lyase</fullName>
    </submittedName>
</protein>
<accession>A0A1I8H3F5</accession>
<organism evidence="1 2">
    <name type="scientific">Macrostomum lignano</name>
    <dbReference type="NCBI Taxonomy" id="282301"/>
    <lineage>
        <taxon>Eukaryota</taxon>
        <taxon>Metazoa</taxon>
        <taxon>Spiralia</taxon>
        <taxon>Lophotrochozoa</taxon>
        <taxon>Platyhelminthes</taxon>
        <taxon>Rhabditophora</taxon>
        <taxon>Macrostomorpha</taxon>
        <taxon>Macrostomida</taxon>
        <taxon>Macrostomidae</taxon>
        <taxon>Macrostomum</taxon>
    </lineage>
</organism>
<evidence type="ECO:0000313" key="1">
    <source>
        <dbReference type="Proteomes" id="UP000095280"/>
    </source>
</evidence>
<dbReference type="Proteomes" id="UP000095280">
    <property type="component" value="Unplaced"/>
</dbReference>
<reference evidence="2" key="1">
    <citation type="submission" date="2016-11" db="UniProtKB">
        <authorList>
            <consortium name="WormBaseParasite"/>
        </authorList>
    </citation>
    <scope>IDENTIFICATION</scope>
</reference>
<name>A0A1I8H3F5_9PLAT</name>
<sequence length="159" mass="17570">DRYTSKLHICIFIWGLSSFSHHFISESTAETKARAMQEQMKIGSNGDYFICNASIVGNNNRIWGHRNSVTGNGNEVCGNCNTVVGNDNIVKGLNNNVVGTNNSIVDQQQPQPPRSPNVSVNICNRTRVRIDSQGRRSCENFHVELIEHGPGDSGNRQNS</sequence>
<dbReference type="WBParaSite" id="maker-uti_cns_0004299-snap-gene-0.9-mRNA-1">
    <property type="protein sequence ID" value="maker-uti_cns_0004299-snap-gene-0.9-mRNA-1"/>
    <property type="gene ID" value="maker-uti_cns_0004299-snap-gene-0.9"/>
</dbReference>
<evidence type="ECO:0000313" key="2">
    <source>
        <dbReference type="WBParaSite" id="maker-uti_cns_0004299-snap-gene-0.9-mRNA-1"/>
    </source>
</evidence>
<keyword evidence="1" id="KW-1185">Reference proteome</keyword>
<dbReference type="SUPFAM" id="SSF101967">
    <property type="entry name" value="Adhesin YadA, collagen-binding domain"/>
    <property type="match status" value="1"/>
</dbReference>
<dbReference type="AlphaFoldDB" id="A0A1I8H3F5"/>